<evidence type="ECO:0000256" key="6">
    <source>
        <dbReference type="PROSITE-ProRule" id="PRU00239"/>
    </source>
</evidence>
<dbReference type="InterPro" id="IPR022682">
    <property type="entry name" value="Calpain_domain_III"/>
</dbReference>
<feature type="active site" evidence="5 6">
    <location>
        <position position="267"/>
    </location>
</feature>
<dbReference type="InterPro" id="IPR001300">
    <property type="entry name" value="Peptidase_C2_calpain_cat"/>
</dbReference>
<dbReference type="GO" id="GO:0006508">
    <property type="term" value="P:proteolysis"/>
    <property type="evidence" value="ECO:0007669"/>
    <property type="project" value="UniProtKB-KW"/>
</dbReference>
<dbReference type="SUPFAM" id="SSF49758">
    <property type="entry name" value="Calpain large subunit, middle domain (domain III)"/>
    <property type="match status" value="3"/>
</dbReference>
<keyword evidence="3 6" id="KW-0378">Hydrolase</keyword>
<organism evidence="8 9">
    <name type="scientific">Prymnesium parvum</name>
    <name type="common">Toxic golden alga</name>
    <dbReference type="NCBI Taxonomy" id="97485"/>
    <lineage>
        <taxon>Eukaryota</taxon>
        <taxon>Haptista</taxon>
        <taxon>Haptophyta</taxon>
        <taxon>Prymnesiophyceae</taxon>
        <taxon>Prymnesiales</taxon>
        <taxon>Prymnesiaceae</taxon>
        <taxon>Prymnesium</taxon>
    </lineage>
</organism>
<evidence type="ECO:0000256" key="4">
    <source>
        <dbReference type="ARBA" id="ARBA00022807"/>
    </source>
</evidence>
<proteinExistence type="inferred from homology"/>
<dbReference type="InterPro" id="IPR038765">
    <property type="entry name" value="Papain-like_cys_pep_sf"/>
</dbReference>
<gene>
    <name evidence="8" type="ORF">AB1Y20_000855</name>
</gene>
<dbReference type="InterPro" id="IPR036213">
    <property type="entry name" value="Calpain_III_sf"/>
</dbReference>
<evidence type="ECO:0000259" key="7">
    <source>
        <dbReference type="PROSITE" id="PS50203"/>
    </source>
</evidence>
<feature type="active site" evidence="5 6">
    <location>
        <position position="96"/>
    </location>
</feature>
<keyword evidence="9" id="KW-1185">Reference proteome</keyword>
<comment type="caution">
    <text evidence="8">The sequence shown here is derived from an EMBL/GenBank/DDBJ whole genome shotgun (WGS) entry which is preliminary data.</text>
</comment>
<name>A0AB34K974_PRYPA</name>
<keyword evidence="4 6" id="KW-0788">Thiol protease</keyword>
<feature type="domain" description="Calpain catalytic" evidence="7">
    <location>
        <begin position="31"/>
        <end position="352"/>
    </location>
</feature>
<dbReference type="EMBL" id="JBGBPQ010000001">
    <property type="protein sequence ID" value="KAL1529927.1"/>
    <property type="molecule type" value="Genomic_DNA"/>
</dbReference>
<dbReference type="SMART" id="SM00720">
    <property type="entry name" value="calpain_III"/>
    <property type="match status" value="3"/>
</dbReference>
<dbReference type="PROSITE" id="PS50203">
    <property type="entry name" value="CALPAIN_CAT"/>
    <property type="match status" value="1"/>
</dbReference>
<dbReference type="SMART" id="SM00230">
    <property type="entry name" value="CysPc"/>
    <property type="match status" value="1"/>
</dbReference>
<dbReference type="Gene3D" id="2.60.120.380">
    <property type="match status" value="3"/>
</dbReference>
<dbReference type="Gene3D" id="3.90.70.10">
    <property type="entry name" value="Cysteine proteinases"/>
    <property type="match status" value="1"/>
</dbReference>
<dbReference type="PANTHER" id="PTHR10183:SF379">
    <property type="entry name" value="CALPAIN-5"/>
    <property type="match status" value="1"/>
</dbReference>
<sequence>MVFGSGKRRAHNDDLTRAQVLEECARLAGAPWEDPVFSAQGDRALYLRRNSTARYNNGLKIKWLRPEEINGATADISFIKDGIEAADVIQGELGDCYLLGAMASIASKQQLKRLVRSDAEVASDLAKGFITFTLYKYGEWVEVTVDTLVPCNASNEPIFAHCKDVNEVWVQMLEKAYAKLHGSYEALDGGSVVAALTDLTGGVGESIDFSTDDSILEIADGSMWRRLMRYGSKDNYLLGAANSQSAIPDNGSEGEVQVTDHGILVNHAYTLLAVKEVGEMYSEKTRLLQLRNPWGMREWEGPWRDHGAEWGTAMGQRARSELNVEFYEDGTFWIEWGDFQMHFNKVYVCRVMGYRVYDPDRRMFTAGHEIPEEPAWYRYEVEGAWTAENAGGCFNFPEWRKNPQYEIVTGESTDAIFMLMQPDPRLTSPTAGLDLAHKKGGDEGGPAFKKIGLYVMRGHQRMRRKVLYDSEEIEGDDVVDSTPFISYREVQCNTMDEESEAPLPAYQRFVLCPSTFAPGELIDFRMIIYTDKPLDQPPEALPRLNELSVRHAWTERTAGGCRNYSTWRKNDQFLLRLSANSRASVVMHRANAGVNAGDTALFSNRKAKSSSKKRKNSDATNFLIGFVVAQTDLGSRKKLTISEEEVIDKTAYTNNMEVSREFISDSGGEFVVVPSTFEPGKLAEFSLVVYTDDERASLKRIDPPGWHIQEGKGEWTEKTAGGCRNFPTWVRNPLFKLRSVRKVNCHAFLSQPELPEGSDMNYEGIGFYVTTDDGDLSLDDVTIESGFRMRQEVNATFTLEGDVDYLFIPMTYRRSVRSNFDIQIHADQPSLKLTKLSEYEADSRRIPALRQESCEAALTIQRWLARKQIWAHLRASPPNRPRAKELISQWFRKPNKDNDEGYLDINLALNALEAAFIQLTGKAEAKGAFFPRMRERLSSRGHKVADYDVCLPD</sequence>
<evidence type="ECO:0000313" key="8">
    <source>
        <dbReference type="EMBL" id="KAL1529927.1"/>
    </source>
</evidence>
<dbReference type="PANTHER" id="PTHR10183">
    <property type="entry name" value="CALPAIN"/>
    <property type="match status" value="1"/>
</dbReference>
<accession>A0AB34K974</accession>
<keyword evidence="2 6" id="KW-0645">Protease</keyword>
<evidence type="ECO:0000256" key="3">
    <source>
        <dbReference type="ARBA" id="ARBA00022801"/>
    </source>
</evidence>
<evidence type="ECO:0000256" key="1">
    <source>
        <dbReference type="ARBA" id="ARBA00007623"/>
    </source>
</evidence>
<feature type="active site" evidence="5 6">
    <location>
        <position position="292"/>
    </location>
</feature>
<evidence type="ECO:0000313" key="9">
    <source>
        <dbReference type="Proteomes" id="UP001515480"/>
    </source>
</evidence>
<evidence type="ECO:0000256" key="5">
    <source>
        <dbReference type="PIRSR" id="PIRSR622684-1"/>
    </source>
</evidence>
<dbReference type="Pfam" id="PF00648">
    <property type="entry name" value="Peptidase_C2"/>
    <property type="match status" value="1"/>
</dbReference>
<comment type="similarity">
    <text evidence="1">Belongs to the peptidase C2 family.</text>
</comment>
<dbReference type="CDD" id="cd00044">
    <property type="entry name" value="CysPc"/>
    <property type="match status" value="1"/>
</dbReference>
<dbReference type="Pfam" id="PF01067">
    <property type="entry name" value="Calpain_III"/>
    <property type="match status" value="2"/>
</dbReference>
<dbReference type="PRINTS" id="PR00704">
    <property type="entry name" value="CALPAIN"/>
</dbReference>
<dbReference type="AlphaFoldDB" id="A0AB34K974"/>
<reference evidence="8 9" key="1">
    <citation type="journal article" date="2024" name="Science">
        <title>Giant polyketide synthase enzymes in the biosynthesis of giant marine polyether toxins.</title>
        <authorList>
            <person name="Fallon T.R."/>
            <person name="Shende V.V."/>
            <person name="Wierzbicki I.H."/>
            <person name="Pendleton A.L."/>
            <person name="Watervoot N.F."/>
            <person name="Auber R.P."/>
            <person name="Gonzalez D.J."/>
            <person name="Wisecaver J.H."/>
            <person name="Moore B.S."/>
        </authorList>
    </citation>
    <scope>NUCLEOTIDE SEQUENCE [LARGE SCALE GENOMIC DNA]</scope>
    <source>
        <strain evidence="8 9">12B1</strain>
    </source>
</reference>
<dbReference type="InterPro" id="IPR022684">
    <property type="entry name" value="Calpain_cysteine_protease"/>
</dbReference>
<dbReference type="GO" id="GO:0004198">
    <property type="term" value="F:calcium-dependent cysteine-type endopeptidase activity"/>
    <property type="evidence" value="ECO:0007669"/>
    <property type="project" value="InterPro"/>
</dbReference>
<dbReference type="SUPFAM" id="SSF54001">
    <property type="entry name" value="Cysteine proteinases"/>
    <property type="match status" value="1"/>
</dbReference>
<dbReference type="Proteomes" id="UP001515480">
    <property type="component" value="Unassembled WGS sequence"/>
</dbReference>
<evidence type="ECO:0000256" key="2">
    <source>
        <dbReference type="ARBA" id="ARBA00022670"/>
    </source>
</evidence>
<dbReference type="InterPro" id="IPR022683">
    <property type="entry name" value="Calpain_III"/>
</dbReference>
<protein>
    <recommendedName>
        <fullName evidence="7">Calpain catalytic domain-containing protein</fullName>
    </recommendedName>
</protein>